<feature type="transmembrane region" description="Helical" evidence="8">
    <location>
        <begin position="306"/>
        <end position="327"/>
    </location>
</feature>
<evidence type="ECO:0000256" key="1">
    <source>
        <dbReference type="ARBA" id="ARBA00004141"/>
    </source>
</evidence>
<dbReference type="PANTHER" id="PTHR43791:SF18">
    <property type="entry name" value="NICOTINIC ACID TRANSPORTER TNA1, PUTATIVE (AFU_ORTHOLOGUE AFUA_3G03820)-RELATED"/>
    <property type="match status" value="1"/>
</dbReference>
<accession>A0A8H5F978</accession>
<name>A0A8H5F978_9AGAR</name>
<evidence type="ECO:0000256" key="5">
    <source>
        <dbReference type="ARBA" id="ARBA00023136"/>
    </source>
</evidence>
<feature type="transmembrane region" description="Helical" evidence="8">
    <location>
        <begin position="425"/>
        <end position="445"/>
    </location>
</feature>
<evidence type="ECO:0000313" key="10">
    <source>
        <dbReference type="Proteomes" id="UP000567179"/>
    </source>
</evidence>
<dbReference type="FunFam" id="1.20.1250.20:FF:000018">
    <property type="entry name" value="MFS transporter permease"/>
    <property type="match status" value="1"/>
</dbReference>
<comment type="subcellular location">
    <subcellularLocation>
        <location evidence="1">Membrane</location>
        <topology evidence="1">Multi-pass membrane protein</topology>
    </subcellularLocation>
</comment>
<feature type="transmembrane region" description="Helical" evidence="8">
    <location>
        <begin position="392"/>
        <end position="413"/>
    </location>
</feature>
<dbReference type="SUPFAM" id="SSF103473">
    <property type="entry name" value="MFS general substrate transporter"/>
    <property type="match status" value="1"/>
</dbReference>
<dbReference type="PANTHER" id="PTHR43791">
    <property type="entry name" value="PERMEASE-RELATED"/>
    <property type="match status" value="1"/>
</dbReference>
<organism evidence="9 10">
    <name type="scientific">Psilocybe cf. subviscida</name>
    <dbReference type="NCBI Taxonomy" id="2480587"/>
    <lineage>
        <taxon>Eukaryota</taxon>
        <taxon>Fungi</taxon>
        <taxon>Dikarya</taxon>
        <taxon>Basidiomycota</taxon>
        <taxon>Agaricomycotina</taxon>
        <taxon>Agaricomycetes</taxon>
        <taxon>Agaricomycetidae</taxon>
        <taxon>Agaricales</taxon>
        <taxon>Agaricineae</taxon>
        <taxon>Strophariaceae</taxon>
        <taxon>Psilocybe</taxon>
    </lineage>
</organism>
<dbReference type="OrthoDB" id="2985014at2759"/>
<feature type="region of interest" description="Disordered" evidence="7">
    <location>
        <begin position="1"/>
        <end position="25"/>
    </location>
</feature>
<feature type="transmembrane region" description="Helical" evidence="8">
    <location>
        <begin position="244"/>
        <end position="267"/>
    </location>
</feature>
<evidence type="ECO:0000256" key="2">
    <source>
        <dbReference type="ARBA" id="ARBA00022448"/>
    </source>
</evidence>
<protein>
    <recommendedName>
        <fullName evidence="11">Major facilitator superfamily (MFS) profile domain-containing protein</fullName>
    </recommendedName>
</protein>
<evidence type="ECO:0000313" key="9">
    <source>
        <dbReference type="EMBL" id="KAF5328450.1"/>
    </source>
</evidence>
<dbReference type="InterPro" id="IPR036259">
    <property type="entry name" value="MFS_trans_sf"/>
</dbReference>
<evidence type="ECO:0000256" key="8">
    <source>
        <dbReference type="SAM" id="Phobius"/>
    </source>
</evidence>
<feature type="transmembrane region" description="Helical" evidence="8">
    <location>
        <begin position="120"/>
        <end position="137"/>
    </location>
</feature>
<feature type="transmembrane region" description="Helical" evidence="8">
    <location>
        <begin position="461"/>
        <end position="481"/>
    </location>
</feature>
<keyword evidence="2" id="KW-0813">Transport</keyword>
<dbReference type="GO" id="GO:0022857">
    <property type="term" value="F:transmembrane transporter activity"/>
    <property type="evidence" value="ECO:0007669"/>
    <property type="project" value="InterPro"/>
</dbReference>
<feature type="transmembrane region" description="Helical" evidence="8">
    <location>
        <begin position="213"/>
        <end position="232"/>
    </location>
</feature>
<keyword evidence="10" id="KW-1185">Reference proteome</keyword>
<feature type="transmembrane region" description="Helical" evidence="8">
    <location>
        <begin position="149"/>
        <end position="171"/>
    </location>
</feature>
<dbReference type="InterPro" id="IPR011701">
    <property type="entry name" value="MFS"/>
</dbReference>
<keyword evidence="4 8" id="KW-1133">Transmembrane helix</keyword>
<feature type="compositionally biased region" description="Polar residues" evidence="7">
    <location>
        <begin position="1"/>
        <end position="13"/>
    </location>
</feature>
<dbReference type="GO" id="GO:0016020">
    <property type="term" value="C:membrane"/>
    <property type="evidence" value="ECO:0007669"/>
    <property type="project" value="UniProtKB-SubCell"/>
</dbReference>
<comment type="caution">
    <text evidence="9">The sequence shown here is derived from an EMBL/GenBank/DDBJ whole genome shotgun (WGS) entry which is preliminary data.</text>
</comment>
<dbReference type="AlphaFoldDB" id="A0A8H5F978"/>
<reference evidence="9 10" key="1">
    <citation type="journal article" date="2020" name="ISME J.">
        <title>Uncovering the hidden diversity of litter-decomposition mechanisms in mushroom-forming fungi.</title>
        <authorList>
            <person name="Floudas D."/>
            <person name="Bentzer J."/>
            <person name="Ahren D."/>
            <person name="Johansson T."/>
            <person name="Persson P."/>
            <person name="Tunlid A."/>
        </authorList>
    </citation>
    <scope>NUCLEOTIDE SEQUENCE [LARGE SCALE GENOMIC DNA]</scope>
    <source>
        <strain evidence="9 10">CBS 101986</strain>
    </source>
</reference>
<dbReference type="Proteomes" id="UP000567179">
    <property type="component" value="Unassembled WGS sequence"/>
</dbReference>
<evidence type="ECO:0008006" key="11">
    <source>
        <dbReference type="Google" id="ProtNLM"/>
    </source>
</evidence>
<dbReference type="Gene3D" id="1.20.1250.20">
    <property type="entry name" value="MFS general substrate transporter like domains"/>
    <property type="match status" value="2"/>
</dbReference>
<evidence type="ECO:0000256" key="7">
    <source>
        <dbReference type="SAM" id="MobiDB-lite"/>
    </source>
</evidence>
<evidence type="ECO:0000256" key="3">
    <source>
        <dbReference type="ARBA" id="ARBA00022692"/>
    </source>
</evidence>
<keyword evidence="3 8" id="KW-0812">Transmembrane</keyword>
<evidence type="ECO:0000256" key="4">
    <source>
        <dbReference type="ARBA" id="ARBA00022989"/>
    </source>
</evidence>
<evidence type="ECO:0000256" key="6">
    <source>
        <dbReference type="ARBA" id="ARBA00037968"/>
    </source>
</evidence>
<keyword evidence="5 8" id="KW-0472">Membrane</keyword>
<comment type="similarity">
    <text evidence="6">Belongs to the major facilitator superfamily. Allantoate permease family.</text>
</comment>
<dbReference type="FunFam" id="1.20.1250.20:FF:000068">
    <property type="entry name" value="MFS general substrate transporter"/>
    <property type="match status" value="1"/>
</dbReference>
<sequence>MSIEKPSTSSLHDNATADEKRRISTTGSAEEVFDFGGELSLPPPPTLTPEQEKKLWRKVDLRLMPILTLMYLFSFLDRGNIGNAKLQGLLTQLHLSSQQYNIAVTMYFIPYCLFEFPSKWLPGITVVWGIIMTLMGLERYGTFSYQQLVGVRFLLGVAEAGLFPGLMYYLTLWYPRHQLQFRIALIEGSASLAGAFSGLLAYAIHFMSGTAGLMGWSWIFVGSLISSSDFATNPSVSVKILEGMATVVVGILASFVMVDFAATASFLTPEERSFIVHKKKYDNSSVGEEENFSSRHFWEAVTDWQIWIHILVYMSIVAPLYGITLFLPTIINNFGHSPAISQLLTVPPYVLAICAHFSDKMKTRSPFILLGLTFILIGFAINISNAPHGVKYFGTFFVVSGAYGSFPGVVAWLGNNLAGQYKRGIGMALHIGIGNFAGAIAANVYRGQDAPRFLLGHGLELMFVGIGFIATPIVILSYMRINKKRDEAQRLALERGEANKYTNKQLREMGDRAPDFRYTL</sequence>
<proteinExistence type="inferred from homology"/>
<feature type="transmembrane region" description="Helical" evidence="8">
    <location>
        <begin position="367"/>
        <end position="386"/>
    </location>
</feature>
<gene>
    <name evidence="9" type="ORF">D9619_013265</name>
</gene>
<dbReference type="EMBL" id="JAACJJ010000004">
    <property type="protein sequence ID" value="KAF5328450.1"/>
    <property type="molecule type" value="Genomic_DNA"/>
</dbReference>
<dbReference type="Pfam" id="PF07690">
    <property type="entry name" value="MFS_1"/>
    <property type="match status" value="1"/>
</dbReference>